<accession>A0A953I9Q7</accession>
<keyword evidence="2 4" id="KW-0597">Phosphoprotein</keyword>
<name>A0A953I9Q7_SYMTR</name>
<dbReference type="RefSeq" id="WP_011196813.1">
    <property type="nucleotide sequence ID" value="NZ_JACSIR010000148.1"/>
</dbReference>
<evidence type="ECO:0000256" key="1">
    <source>
        <dbReference type="ARBA" id="ARBA00018672"/>
    </source>
</evidence>
<dbReference type="SUPFAM" id="SSF52172">
    <property type="entry name" value="CheY-like"/>
    <property type="match status" value="1"/>
</dbReference>
<dbReference type="InterPro" id="IPR001789">
    <property type="entry name" value="Sig_transdc_resp-reg_receiver"/>
</dbReference>
<protein>
    <recommendedName>
        <fullName evidence="1">Stage 0 sporulation protein A homolog</fullName>
    </recommendedName>
</protein>
<feature type="modified residue" description="4-aspartylphosphate" evidence="4">
    <location>
        <position position="53"/>
    </location>
</feature>
<reference evidence="6" key="1">
    <citation type="submission" date="2017-11" db="EMBL/GenBank/DDBJ databases">
        <title>Three new genomes from thermophilic consortium.</title>
        <authorList>
            <person name="Quaggio R."/>
            <person name="Amgarten D."/>
            <person name="Setubal J.C."/>
        </authorList>
    </citation>
    <scope>NUCLEOTIDE SEQUENCE</scope>
    <source>
        <strain evidence="6">ZCTH01-B2</strain>
    </source>
</reference>
<dbReference type="InterPro" id="IPR050595">
    <property type="entry name" value="Bact_response_regulator"/>
</dbReference>
<dbReference type="PANTHER" id="PTHR44591">
    <property type="entry name" value="STRESS RESPONSE REGULATOR PROTEIN 1"/>
    <property type="match status" value="1"/>
</dbReference>
<evidence type="ECO:0000313" key="6">
    <source>
        <dbReference type="EMBL" id="MBY6277048.1"/>
    </source>
</evidence>
<evidence type="ECO:0000259" key="5">
    <source>
        <dbReference type="PROSITE" id="PS50110"/>
    </source>
</evidence>
<dbReference type="Gene3D" id="3.40.50.2300">
    <property type="match status" value="1"/>
</dbReference>
<evidence type="ECO:0000313" key="7">
    <source>
        <dbReference type="Proteomes" id="UP000732377"/>
    </source>
</evidence>
<organism evidence="6 7">
    <name type="scientific">Symbiobacterium thermophilum</name>
    <dbReference type="NCBI Taxonomy" id="2734"/>
    <lineage>
        <taxon>Bacteria</taxon>
        <taxon>Bacillati</taxon>
        <taxon>Bacillota</taxon>
        <taxon>Clostridia</taxon>
        <taxon>Eubacteriales</taxon>
        <taxon>Symbiobacteriaceae</taxon>
        <taxon>Symbiobacterium</taxon>
    </lineage>
</organism>
<feature type="domain" description="Response regulatory" evidence="5">
    <location>
        <begin position="4"/>
        <end position="117"/>
    </location>
</feature>
<dbReference type="OMA" id="MSGPHYY"/>
<dbReference type="AlphaFoldDB" id="A0A953I9Q7"/>
<comment type="caution">
    <text evidence="6">The sequence shown here is derived from an EMBL/GenBank/DDBJ whole genome shotgun (WGS) entry which is preliminary data.</text>
</comment>
<dbReference type="Proteomes" id="UP000732377">
    <property type="component" value="Unassembled WGS sequence"/>
</dbReference>
<sequence>MVKKILIADADPSRRTLLRATLQDPRYEIIEASGGVQALALRERHRPDLVILDEAMPGVSGMEVCRAIKRDRGAGNTPVILLTEQETSTAIGEAGPDVFLPKPYSPLRLLEAVEKLLSQAEG</sequence>
<dbReference type="PANTHER" id="PTHR44591:SF3">
    <property type="entry name" value="RESPONSE REGULATORY DOMAIN-CONTAINING PROTEIN"/>
    <property type="match status" value="1"/>
</dbReference>
<dbReference type="SMART" id="SM00448">
    <property type="entry name" value="REC"/>
    <property type="match status" value="1"/>
</dbReference>
<comment type="function">
    <text evidence="3">May play the central regulatory role in sporulation. It may be an element of the effector pathway responsible for the activation of sporulation genes in response to nutritional stress. Spo0A may act in concert with spo0H (a sigma factor) to control the expression of some genes that are critical to the sporulation process.</text>
</comment>
<dbReference type="GO" id="GO:0000160">
    <property type="term" value="P:phosphorelay signal transduction system"/>
    <property type="evidence" value="ECO:0007669"/>
    <property type="project" value="InterPro"/>
</dbReference>
<dbReference type="InterPro" id="IPR011006">
    <property type="entry name" value="CheY-like_superfamily"/>
</dbReference>
<dbReference type="Pfam" id="PF00072">
    <property type="entry name" value="Response_reg"/>
    <property type="match status" value="1"/>
</dbReference>
<dbReference type="EMBL" id="PIUK01000132">
    <property type="protein sequence ID" value="MBY6277048.1"/>
    <property type="molecule type" value="Genomic_DNA"/>
</dbReference>
<gene>
    <name evidence="6" type="ORF">CWE10_12695</name>
</gene>
<evidence type="ECO:0000256" key="2">
    <source>
        <dbReference type="ARBA" id="ARBA00022553"/>
    </source>
</evidence>
<evidence type="ECO:0000256" key="4">
    <source>
        <dbReference type="PROSITE-ProRule" id="PRU00169"/>
    </source>
</evidence>
<proteinExistence type="predicted"/>
<dbReference type="PROSITE" id="PS50110">
    <property type="entry name" value="RESPONSE_REGULATORY"/>
    <property type="match status" value="1"/>
</dbReference>
<evidence type="ECO:0000256" key="3">
    <source>
        <dbReference type="ARBA" id="ARBA00024867"/>
    </source>
</evidence>